<accession>A0A178MTG4</accession>
<dbReference type="Gene3D" id="3.90.25.10">
    <property type="entry name" value="UDP-galactose 4-epimerase, domain 1"/>
    <property type="match status" value="1"/>
</dbReference>
<reference evidence="2 3" key="1">
    <citation type="submission" date="2016-04" db="EMBL/GenBank/DDBJ databases">
        <title>Draft genome sequence of freshwater magnetotactic bacteria Magnetospirillum marisnigri SP-1 and Magnetospirillum moscoviense BB-1.</title>
        <authorList>
            <person name="Koziaeva V."/>
            <person name="Dziuba M.V."/>
            <person name="Ivanov T.M."/>
            <person name="Kuznetsov B."/>
            <person name="Grouzdev D.S."/>
        </authorList>
    </citation>
    <scope>NUCLEOTIDE SEQUENCE [LARGE SCALE GENOMIC DNA]</scope>
    <source>
        <strain evidence="2 3">BB-1</strain>
    </source>
</reference>
<protein>
    <submittedName>
        <fullName evidence="2">Epimerase</fullName>
    </submittedName>
</protein>
<gene>
    <name evidence="2" type="ORF">A6A05_01445</name>
</gene>
<evidence type="ECO:0000313" key="2">
    <source>
        <dbReference type="EMBL" id="OAN51554.1"/>
    </source>
</evidence>
<dbReference type="EMBL" id="LWQU01000130">
    <property type="protein sequence ID" value="OAN51554.1"/>
    <property type="molecule type" value="Genomic_DNA"/>
</dbReference>
<dbReference type="Gene3D" id="3.40.50.720">
    <property type="entry name" value="NAD(P)-binding Rossmann-like Domain"/>
    <property type="match status" value="1"/>
</dbReference>
<dbReference type="PANTHER" id="PTHR43245">
    <property type="entry name" value="BIFUNCTIONAL POLYMYXIN RESISTANCE PROTEIN ARNA"/>
    <property type="match status" value="1"/>
</dbReference>
<evidence type="ECO:0000313" key="3">
    <source>
        <dbReference type="Proteomes" id="UP000078543"/>
    </source>
</evidence>
<feature type="domain" description="NAD-dependent epimerase/dehydratase" evidence="1">
    <location>
        <begin position="5"/>
        <end position="236"/>
    </location>
</feature>
<dbReference type="SUPFAM" id="SSF51735">
    <property type="entry name" value="NAD(P)-binding Rossmann-fold domains"/>
    <property type="match status" value="1"/>
</dbReference>
<dbReference type="OrthoDB" id="9801785at2"/>
<dbReference type="PANTHER" id="PTHR43245:SF53">
    <property type="entry name" value="EPIMERASE-RELATED"/>
    <property type="match status" value="1"/>
</dbReference>
<evidence type="ECO:0000259" key="1">
    <source>
        <dbReference type="Pfam" id="PF01370"/>
    </source>
</evidence>
<proteinExistence type="predicted"/>
<dbReference type="InterPro" id="IPR036291">
    <property type="entry name" value="NAD(P)-bd_dom_sf"/>
</dbReference>
<sequence>MSIYLITGGAGFIGSHLAEWLLNEGHAVRILDDLSTGRRENVPDGARLVIGDVADPNAAMAAMVGTAGCFHLAAIASVPKSNEDWLGTHRTNLSGTIAILNAARRCGRIPVVYASSAAVYGDNPTMPLDEAARTLPLSAYGADKLGCELHARIGTLVHGIPSTGFRFFNVYGPRQDPHSPYSGVISIFANRLLAGSPVTVFGDGLQTRDFIYVGDVVDHLVAAMRHPPPTARIFNACTGRQTTLLHLIEILGGLIHVTPRIDFAAAHSSDIRHSLGSPDLCVRELGVRAATGLPRGLEATLDSLRGLPAGGIVEFPHRVHQSRLGRFI</sequence>
<dbReference type="InterPro" id="IPR001509">
    <property type="entry name" value="Epimerase_deHydtase"/>
</dbReference>
<name>A0A178MTG4_9PROT</name>
<dbReference type="STRING" id="1437059.A6A05_01445"/>
<dbReference type="Pfam" id="PF01370">
    <property type="entry name" value="Epimerase"/>
    <property type="match status" value="1"/>
</dbReference>
<dbReference type="InterPro" id="IPR050177">
    <property type="entry name" value="Lipid_A_modif_metabolic_enz"/>
</dbReference>
<organism evidence="2 3">
    <name type="scientific">Magnetospirillum moscoviense</name>
    <dbReference type="NCBI Taxonomy" id="1437059"/>
    <lineage>
        <taxon>Bacteria</taxon>
        <taxon>Pseudomonadati</taxon>
        <taxon>Pseudomonadota</taxon>
        <taxon>Alphaproteobacteria</taxon>
        <taxon>Rhodospirillales</taxon>
        <taxon>Rhodospirillaceae</taxon>
        <taxon>Magnetospirillum</taxon>
    </lineage>
</organism>
<comment type="caution">
    <text evidence="2">The sequence shown here is derived from an EMBL/GenBank/DDBJ whole genome shotgun (WGS) entry which is preliminary data.</text>
</comment>
<dbReference type="AlphaFoldDB" id="A0A178MTG4"/>
<dbReference type="Proteomes" id="UP000078543">
    <property type="component" value="Unassembled WGS sequence"/>
</dbReference>
<keyword evidence="3" id="KW-1185">Reference proteome</keyword>
<dbReference type="RefSeq" id="WP_068499450.1">
    <property type="nucleotide sequence ID" value="NZ_LWQU01000130.1"/>
</dbReference>